<comment type="caution">
    <text evidence="5">The sequence shown here is derived from an EMBL/GenBank/DDBJ whole genome shotgun (WGS) entry which is preliminary data.</text>
</comment>
<dbReference type="InterPro" id="IPR009061">
    <property type="entry name" value="DNA-bd_dom_put_sf"/>
</dbReference>
<dbReference type="GO" id="GO:0003677">
    <property type="term" value="F:DNA binding"/>
    <property type="evidence" value="ECO:0007669"/>
    <property type="project" value="InterPro"/>
</dbReference>
<evidence type="ECO:0000313" key="5">
    <source>
        <dbReference type="EMBL" id="PZX25403.1"/>
    </source>
</evidence>
<dbReference type="Proteomes" id="UP000249638">
    <property type="component" value="Unassembled WGS sequence"/>
</dbReference>
<evidence type="ECO:0000256" key="2">
    <source>
        <dbReference type="ARBA" id="ARBA00022679"/>
    </source>
</evidence>
<dbReference type="GO" id="GO:0008170">
    <property type="term" value="F:N-methyltransferase activity"/>
    <property type="evidence" value="ECO:0007669"/>
    <property type="project" value="InterPro"/>
</dbReference>
<feature type="domain" description="DNA methylase N-4/N-6" evidence="3">
    <location>
        <begin position="94"/>
        <end position="163"/>
    </location>
</feature>
<dbReference type="EMBL" id="QKZN01000008">
    <property type="protein sequence ID" value="PZX25403.1"/>
    <property type="molecule type" value="Genomic_DNA"/>
</dbReference>
<keyword evidence="2" id="KW-0808">Transferase</keyword>
<dbReference type="InterPro" id="IPR002941">
    <property type="entry name" value="DNA_methylase_N4/N6"/>
</dbReference>
<dbReference type="AlphaFoldDB" id="A0A2W7NZH7"/>
<dbReference type="GO" id="GO:0006355">
    <property type="term" value="P:regulation of DNA-templated transcription"/>
    <property type="evidence" value="ECO:0007669"/>
    <property type="project" value="InterPro"/>
</dbReference>
<organism evidence="5 6">
    <name type="scientific">Cupriavidus phytorum</name>
    <dbReference type="NCBI Taxonomy" id="3024399"/>
    <lineage>
        <taxon>Bacteria</taxon>
        <taxon>Pseudomonadati</taxon>
        <taxon>Pseudomonadota</taxon>
        <taxon>Betaproteobacteria</taxon>
        <taxon>Burkholderiales</taxon>
        <taxon>Burkholderiaceae</taxon>
        <taxon>Cupriavidus</taxon>
    </lineage>
</organism>
<reference evidence="5" key="1">
    <citation type="submission" date="2018-06" db="EMBL/GenBank/DDBJ databases">
        <title>Genomic Encyclopedia of Type Strains, Phase IV (KMG-V): Genome sequencing to study the core and pangenomes of soil and plant-associated prokaryotes.</title>
        <authorList>
            <person name="Whitman W."/>
        </authorList>
    </citation>
    <scope>NUCLEOTIDE SEQUENCE [LARGE SCALE GENOMIC DNA]</scope>
    <source>
        <strain evidence="5">MLR2-44</strain>
    </source>
</reference>
<dbReference type="Gene3D" id="1.10.1660.10">
    <property type="match status" value="1"/>
</dbReference>
<dbReference type="GO" id="GO:0032259">
    <property type="term" value="P:methylation"/>
    <property type="evidence" value="ECO:0007669"/>
    <property type="project" value="UniProtKB-KW"/>
</dbReference>
<dbReference type="SUPFAM" id="SSF53335">
    <property type="entry name" value="S-adenosyl-L-methionine-dependent methyltransferases"/>
    <property type="match status" value="3"/>
</dbReference>
<sequence>MSANIDNTPHLSTAEVARLAGIHKDTLLRWLRAGSVQEPRRDRHGWRHFSTAEAERIRLFAKSADASLPTQPSLQSDIPHLGNLDRIDWDFAGAKTNYLTHSIHPYPAKFIPQIPNALIQELSGVGDTIGDIFCGSGTTLVEALTLKRHAVGIDANPLACLISKVKTTALSEEDARLLASLADEIRTMGEAIDRNASSPLLNVDIFKSKSWRPSYDKLEFWFQPDVIEELAEIKERCNALTSKNSRDLALVAFSAIIVAVSKQDSDTRYVRREKGILPGETCKRFARTLDQTLRVAAEFTELAEPRFNCKIVEASLLQAPDVPQLDLMVCSPPYPNAYSYHLYHMTRMLWLEMDQPKFKKEEIGSHRKYSSKAKTAATVDTFRTEFNAIFEWLKDKLKPGGFACFVVGDSTLRGERINNADLISAAGAGAGFKEVARLTRNMQATKKAFNPAIGKIKTEDILILENRAGE</sequence>
<dbReference type="InterPro" id="IPR000551">
    <property type="entry name" value="MerR-type_HTH_dom"/>
</dbReference>
<proteinExistence type="predicted"/>
<dbReference type="Gene3D" id="3.40.50.150">
    <property type="entry name" value="Vaccinia Virus protein VP39"/>
    <property type="match status" value="2"/>
</dbReference>
<feature type="domain" description="HTH merR-type" evidence="4">
    <location>
        <begin position="12"/>
        <end position="60"/>
    </location>
</feature>
<dbReference type="SUPFAM" id="SSF46955">
    <property type="entry name" value="Putative DNA-binding domain"/>
    <property type="match status" value="1"/>
</dbReference>
<dbReference type="InterPro" id="IPR029063">
    <property type="entry name" value="SAM-dependent_MTases_sf"/>
</dbReference>
<gene>
    <name evidence="5" type="ORF">C7416_108144</name>
</gene>
<evidence type="ECO:0000259" key="3">
    <source>
        <dbReference type="Pfam" id="PF01555"/>
    </source>
</evidence>
<evidence type="ECO:0000259" key="4">
    <source>
        <dbReference type="Pfam" id="PF13411"/>
    </source>
</evidence>
<evidence type="ECO:0000256" key="1">
    <source>
        <dbReference type="ARBA" id="ARBA00022603"/>
    </source>
</evidence>
<keyword evidence="6" id="KW-1185">Reference proteome</keyword>
<dbReference type="Pfam" id="PF13411">
    <property type="entry name" value="MerR_1"/>
    <property type="match status" value="1"/>
</dbReference>
<name>A0A2W7NZH7_9BURK</name>
<accession>A0A2W7NZH7</accession>
<evidence type="ECO:0000313" key="6">
    <source>
        <dbReference type="Proteomes" id="UP000249638"/>
    </source>
</evidence>
<protein>
    <submittedName>
        <fullName evidence="5">Site-specific DNA-methyltransferase (Cytosine-N4-specific)</fullName>
    </submittedName>
</protein>
<dbReference type="Pfam" id="PF01555">
    <property type="entry name" value="N6_N4_Mtase"/>
    <property type="match status" value="1"/>
</dbReference>
<keyword evidence="1" id="KW-0489">Methyltransferase</keyword>